<dbReference type="EMBL" id="CAMKVN010002566">
    <property type="protein sequence ID" value="CAI2181655.1"/>
    <property type="molecule type" value="Genomic_DNA"/>
</dbReference>
<evidence type="ECO:0000313" key="1">
    <source>
        <dbReference type="EMBL" id="CAI2181655.1"/>
    </source>
</evidence>
<name>A0A9W4SSR9_9GLOM</name>
<reference evidence="1" key="1">
    <citation type="submission" date="2022-08" db="EMBL/GenBank/DDBJ databases">
        <authorList>
            <person name="Kallberg Y."/>
            <person name="Tangrot J."/>
            <person name="Rosling A."/>
        </authorList>
    </citation>
    <scope>NUCLEOTIDE SEQUENCE</scope>
    <source>
        <strain evidence="1">Wild A</strain>
    </source>
</reference>
<sequence>YHNGNDNFPLFGGQGQLNEEINRGELMISISQQLGLYNINQDCFLDIIGLFDKYNEACEMVQKFQQENEALRLESS</sequence>
<organism evidence="1 2">
    <name type="scientific">Funneliformis geosporum</name>
    <dbReference type="NCBI Taxonomy" id="1117311"/>
    <lineage>
        <taxon>Eukaryota</taxon>
        <taxon>Fungi</taxon>
        <taxon>Fungi incertae sedis</taxon>
        <taxon>Mucoromycota</taxon>
        <taxon>Glomeromycotina</taxon>
        <taxon>Glomeromycetes</taxon>
        <taxon>Glomerales</taxon>
        <taxon>Glomeraceae</taxon>
        <taxon>Funneliformis</taxon>
    </lineage>
</organism>
<evidence type="ECO:0000313" key="2">
    <source>
        <dbReference type="Proteomes" id="UP001153678"/>
    </source>
</evidence>
<gene>
    <name evidence="1" type="ORF">FWILDA_LOCUS10195</name>
</gene>
<dbReference type="AlphaFoldDB" id="A0A9W4SSR9"/>
<accession>A0A9W4SSR9</accession>
<proteinExistence type="predicted"/>
<dbReference type="Proteomes" id="UP001153678">
    <property type="component" value="Unassembled WGS sequence"/>
</dbReference>
<protein>
    <submittedName>
        <fullName evidence="1">4062_t:CDS:1</fullName>
    </submittedName>
</protein>
<feature type="non-terminal residue" evidence="1">
    <location>
        <position position="76"/>
    </location>
</feature>
<keyword evidence="2" id="KW-1185">Reference proteome</keyword>
<comment type="caution">
    <text evidence="1">The sequence shown here is derived from an EMBL/GenBank/DDBJ whole genome shotgun (WGS) entry which is preliminary data.</text>
</comment>